<protein>
    <submittedName>
        <fullName evidence="5">DNA primase</fullName>
    </submittedName>
</protein>
<dbReference type="InterPro" id="IPR014015">
    <property type="entry name" value="Helicase_SF3_DNA-vir"/>
</dbReference>
<dbReference type="InterPro" id="IPR014818">
    <property type="entry name" value="Phage/plasmid_primase_P4_C"/>
</dbReference>
<keyword evidence="2" id="KW-0378">Hydrolase</keyword>
<feature type="domain" description="SF3 helicase" evidence="4">
    <location>
        <begin position="300"/>
        <end position="462"/>
    </location>
</feature>
<organismHost>
    <name type="scientific">Acanthamoeba polyphaga</name>
    <name type="common">Amoeba</name>
    <dbReference type="NCBI Taxonomy" id="5757"/>
</organismHost>
<dbReference type="PANTHER" id="PTHR35372">
    <property type="entry name" value="ATP BINDING PROTEIN-RELATED"/>
    <property type="match status" value="1"/>
</dbReference>
<evidence type="ECO:0000256" key="1">
    <source>
        <dbReference type="ARBA" id="ARBA00022741"/>
    </source>
</evidence>
<sequence length="609" mass="71015">MAMDIISDITLTLLGTEGEFVQIYTITEKQENYVYYCQTRREQLFNEPITIKSGIRSEYIKKILTLTDPIPLPNFIFNETMRIYNLKKKINNEININEININEIDRALYMKSQYILKNMFCKGIITDTSLANLFYCNFPKKYIYDLSSKTWISINNYGIYSWDDSKLVSAKKLLTTDIFNLIKSYYYAEINKLSKQDALTWSKTYNKIEEYIGMSNKQNNIIEAMQTFYCDKNIYEKLDSVNNYVIGFNNGVYDLKNNIFRNADPNELISCSTGYDYNIIDEIYIKIIEELLENIFPDPEEKAYIVSVLSLGLVGVNENEDFHFFEGSGGNGKGLLETLTRLTLGDYCGTIDGKHFYKNNNINPKSASPELASNKNSRIVFVNELNSQQDLEDTLIKKITGRDPIECRDLYKGLFKYVAKYSLIFLSNWKLKIDCSDEANVRRIKYESFPNKFVENPIQSNHRKLNIKLKEDINENVNYRLAFFHVLLKYYNIYVKNGNKLTIPKRFKDETDKFIGKSDPIGEFIKDCIIENPKKIIKSSDLYKAFNKYNEDESNISTTLFKQILEKKGYKSIKNSCVIYKGICFVNDIKEKIEDFDHLDINESSIDNN</sequence>
<dbReference type="SUPFAM" id="SSF52540">
    <property type="entry name" value="P-loop containing nucleoside triphosphate hydrolases"/>
    <property type="match status" value="1"/>
</dbReference>
<keyword evidence="1" id="KW-0547">Nucleotide-binding</keyword>
<dbReference type="PANTHER" id="PTHR35372:SF2">
    <property type="entry name" value="SF3 HELICASE DOMAIN-CONTAINING PROTEIN"/>
    <property type="match status" value="1"/>
</dbReference>
<name>A0A2L2DL00_MIMIV</name>
<evidence type="ECO:0000313" key="5">
    <source>
        <dbReference type="EMBL" id="AVG46849.1"/>
    </source>
</evidence>
<proteinExistence type="predicted"/>
<dbReference type="Proteomes" id="UP000280369">
    <property type="component" value="Segment"/>
</dbReference>
<evidence type="ECO:0000256" key="3">
    <source>
        <dbReference type="ARBA" id="ARBA00022840"/>
    </source>
</evidence>
<dbReference type="PROSITE" id="PS51206">
    <property type="entry name" value="SF3_HELICASE_1"/>
    <property type="match status" value="1"/>
</dbReference>
<organism evidence="5">
    <name type="scientific">Acanthamoeba polyphaga mimivirus</name>
    <name type="common">APMV</name>
    <dbReference type="NCBI Taxonomy" id="212035"/>
    <lineage>
        <taxon>Viruses</taxon>
        <taxon>Varidnaviria</taxon>
        <taxon>Bamfordvirae</taxon>
        <taxon>Nucleocytoviricota</taxon>
        <taxon>Megaviricetes</taxon>
        <taxon>Imitervirales</taxon>
        <taxon>Mimiviridae</taxon>
        <taxon>Megamimivirinae</taxon>
        <taxon>Mimivirus</taxon>
        <taxon>Mimivirus bradfordmassiliense</taxon>
    </lineage>
</organism>
<dbReference type="Pfam" id="PF08706">
    <property type="entry name" value="D5_N"/>
    <property type="match status" value="1"/>
</dbReference>
<dbReference type="GO" id="GO:0005524">
    <property type="term" value="F:ATP binding"/>
    <property type="evidence" value="ECO:0007669"/>
    <property type="project" value="UniProtKB-KW"/>
</dbReference>
<dbReference type="InterPro" id="IPR051620">
    <property type="entry name" value="ORF904-like_C"/>
</dbReference>
<dbReference type="EMBL" id="MG602507">
    <property type="protein sequence ID" value="AVG46849.1"/>
    <property type="molecule type" value="Genomic_DNA"/>
</dbReference>
<accession>A0A2L2DL00</accession>
<dbReference type="InterPro" id="IPR027417">
    <property type="entry name" value="P-loop_NTPase"/>
</dbReference>
<keyword evidence="3" id="KW-0067">ATP-binding</keyword>
<dbReference type="GO" id="GO:0016787">
    <property type="term" value="F:hydrolase activity"/>
    <property type="evidence" value="ECO:0007669"/>
    <property type="project" value="UniProtKB-KW"/>
</dbReference>
<evidence type="ECO:0000259" key="4">
    <source>
        <dbReference type="PROSITE" id="PS51206"/>
    </source>
</evidence>
<evidence type="ECO:0000256" key="2">
    <source>
        <dbReference type="ARBA" id="ARBA00022801"/>
    </source>
</evidence>
<reference evidence="5" key="1">
    <citation type="journal article" date="2017" name="Front. Microbiol.">
        <title>Genome Characterization of the First Mimiviruses of Lineage C Isolated in Brazil.</title>
        <authorList>
            <person name="Assis F.L."/>
            <person name="Franco-Luiz A.P.M."/>
            <person name="Dos Santos R.N."/>
            <person name="Campos F.S."/>
            <person name="Dornas F.P."/>
            <person name="Borato P.V.M."/>
            <person name="Franco A.C."/>
            <person name="Abrahao J.S."/>
            <person name="Colson P."/>
            <person name="Scola B."/>
        </authorList>
    </citation>
    <scope>NUCLEOTIDE SEQUENCE [LARGE SCALE GENOMIC DNA]</scope>
</reference>